<dbReference type="EMBL" id="MFJC01000022">
    <property type="protein sequence ID" value="OGG09383.1"/>
    <property type="molecule type" value="Genomic_DNA"/>
</dbReference>
<proteinExistence type="predicted"/>
<dbReference type="STRING" id="1798373.A2154_01175"/>
<dbReference type="PANTHER" id="PTHR43745">
    <property type="entry name" value="NITROREDUCTASE MJ1384-RELATED"/>
    <property type="match status" value="1"/>
</dbReference>
<dbReference type="Proteomes" id="UP000176854">
    <property type="component" value="Unassembled WGS sequence"/>
</dbReference>
<dbReference type="InterPro" id="IPR020051">
    <property type="entry name" value="SagB-type_dehydrogenase"/>
</dbReference>
<protein>
    <recommendedName>
        <fullName evidence="1">Nitroreductase domain-containing protein</fullName>
    </recommendedName>
</protein>
<dbReference type="Gene3D" id="3.40.109.10">
    <property type="entry name" value="NADH Oxidase"/>
    <property type="match status" value="1"/>
</dbReference>
<dbReference type="PANTHER" id="PTHR43745:SF2">
    <property type="entry name" value="NITROREDUCTASE MJ1384-RELATED"/>
    <property type="match status" value="1"/>
</dbReference>
<evidence type="ECO:0000259" key="1">
    <source>
        <dbReference type="Pfam" id="PF00881"/>
    </source>
</evidence>
<organism evidence="2 3">
    <name type="scientific">Candidatus Gottesmanbacteria bacterium RBG_16_43_7</name>
    <dbReference type="NCBI Taxonomy" id="1798373"/>
    <lineage>
        <taxon>Bacteria</taxon>
        <taxon>Candidatus Gottesmaniibacteriota</taxon>
    </lineage>
</organism>
<feature type="domain" description="Nitroreductase" evidence="1">
    <location>
        <begin position="80"/>
        <end position="260"/>
    </location>
</feature>
<dbReference type="InterPro" id="IPR000415">
    <property type="entry name" value="Nitroreductase-like"/>
</dbReference>
<evidence type="ECO:0000313" key="2">
    <source>
        <dbReference type="EMBL" id="OGG09383.1"/>
    </source>
</evidence>
<gene>
    <name evidence="2" type="ORF">A2154_01175</name>
</gene>
<evidence type="ECO:0000313" key="3">
    <source>
        <dbReference type="Proteomes" id="UP000176854"/>
    </source>
</evidence>
<dbReference type="SUPFAM" id="SSF55469">
    <property type="entry name" value="FMN-dependent nitroreductase-like"/>
    <property type="match status" value="1"/>
</dbReference>
<dbReference type="GO" id="GO:0016491">
    <property type="term" value="F:oxidoreductase activity"/>
    <property type="evidence" value="ECO:0007669"/>
    <property type="project" value="InterPro"/>
</dbReference>
<sequence length="264" mass="30074">MKDAVIKLIERLEYQYRPYSISERFHDETKITIKGKTTPVSAWPEEWKTIYTKGYPRLDKIRLTRDFSPGIQLSLKRVLTSRRSIREFKNAQLSVKEISTLLYFSGGVKSMVNNDWNSSRRFYPSGGARYPLEIYIVTYRNTQLESGVYHYNVRQHALEVLKRGNYLSELQKGLDPPWLGDANMAILITAVFGRNFVKYGDRGYRLILAESGHLAQNFSLVATALKLGSCALGGYIDYAVNDLLDLDGVNESVIYAIVVGIPKV</sequence>
<dbReference type="CDD" id="cd02142">
    <property type="entry name" value="McbC_SagB-like_oxidoreductase"/>
    <property type="match status" value="1"/>
</dbReference>
<accession>A0A1F5ZAK5</accession>
<reference evidence="2 3" key="1">
    <citation type="journal article" date="2016" name="Nat. Commun.">
        <title>Thousands of microbial genomes shed light on interconnected biogeochemical processes in an aquifer system.</title>
        <authorList>
            <person name="Anantharaman K."/>
            <person name="Brown C.T."/>
            <person name="Hug L.A."/>
            <person name="Sharon I."/>
            <person name="Castelle C.J."/>
            <person name="Probst A.J."/>
            <person name="Thomas B.C."/>
            <person name="Singh A."/>
            <person name="Wilkins M.J."/>
            <person name="Karaoz U."/>
            <person name="Brodie E.L."/>
            <person name="Williams K.H."/>
            <person name="Hubbard S.S."/>
            <person name="Banfield J.F."/>
        </authorList>
    </citation>
    <scope>NUCLEOTIDE SEQUENCE [LARGE SCALE GENOMIC DNA]</scope>
</reference>
<dbReference type="Pfam" id="PF00881">
    <property type="entry name" value="Nitroreductase"/>
    <property type="match status" value="1"/>
</dbReference>
<dbReference type="NCBIfam" id="TIGR03605">
    <property type="entry name" value="antibiot_sagB"/>
    <property type="match status" value="1"/>
</dbReference>
<name>A0A1F5ZAK5_9BACT</name>
<dbReference type="InterPro" id="IPR052544">
    <property type="entry name" value="Bacteriocin_Proc_Enz"/>
</dbReference>
<dbReference type="InterPro" id="IPR029479">
    <property type="entry name" value="Nitroreductase"/>
</dbReference>
<dbReference type="AlphaFoldDB" id="A0A1F5ZAK5"/>
<comment type="caution">
    <text evidence="2">The sequence shown here is derived from an EMBL/GenBank/DDBJ whole genome shotgun (WGS) entry which is preliminary data.</text>
</comment>